<evidence type="ECO:0000313" key="2">
    <source>
        <dbReference type="EMBL" id="CAE81962.1"/>
    </source>
</evidence>
<reference evidence="2" key="2">
    <citation type="submission" date="2003-12" db="EMBL/GenBank/DDBJ databases">
        <authorList>
            <person name="German Neurospora genome project"/>
        </authorList>
    </citation>
    <scope>NUCLEOTIDE SEQUENCE</scope>
</reference>
<feature type="region of interest" description="Disordered" evidence="1">
    <location>
        <begin position="1"/>
        <end position="61"/>
    </location>
</feature>
<protein>
    <submittedName>
        <fullName evidence="2">Uncharacterized protein B13N4.030</fullName>
    </submittedName>
</protein>
<organism evidence="2">
    <name type="scientific">Neurospora crassa</name>
    <dbReference type="NCBI Taxonomy" id="5141"/>
    <lineage>
        <taxon>Eukaryota</taxon>
        <taxon>Fungi</taxon>
        <taxon>Dikarya</taxon>
        <taxon>Ascomycota</taxon>
        <taxon>Pezizomycotina</taxon>
        <taxon>Sordariomycetes</taxon>
        <taxon>Sordariomycetidae</taxon>
        <taxon>Sordariales</taxon>
        <taxon>Sordariaceae</taxon>
        <taxon>Neurospora</taxon>
    </lineage>
</organism>
<accession>Q6MGH6</accession>
<name>Q6MGH6_NEUCS</name>
<feature type="compositionally biased region" description="Polar residues" evidence="1">
    <location>
        <begin position="20"/>
        <end position="31"/>
    </location>
</feature>
<gene>
    <name evidence="2" type="primary">B13N4.030</name>
</gene>
<dbReference type="VEuPathDB" id="FungiDB:NCU01863"/>
<dbReference type="AlphaFoldDB" id="Q6MGH6"/>
<evidence type="ECO:0000256" key="1">
    <source>
        <dbReference type="SAM" id="MobiDB-lite"/>
    </source>
</evidence>
<dbReference type="EMBL" id="BX842681">
    <property type="protein sequence ID" value="CAE81962.1"/>
    <property type="molecule type" value="Genomic_DNA"/>
</dbReference>
<reference evidence="2" key="1">
    <citation type="submission" date="2003-12" db="EMBL/GenBank/DDBJ databases">
        <authorList>
            <person name="Schulte U."/>
            <person name="Aign V."/>
            <person name="Hoheisel J."/>
            <person name="Brandt P."/>
            <person name="Fartmann B."/>
            <person name="Holland R."/>
            <person name="Nyakatura G."/>
            <person name="Mewes H.W."/>
            <person name="Mannhaupt G."/>
        </authorList>
    </citation>
    <scope>NUCLEOTIDE SEQUENCE</scope>
</reference>
<sequence>MVYGPGRGNPVKEEGDSKGQRMTLSQSNSAASIGKARQQKKKKTLGLGKHSGQAHESPCEKERTWIHKFQLTGTKKALPLRQINIILSLSCPDCDGEGHRPSLSLGPTVPLAGLGTLAAYAPAWQEVPTQFDMGLLVHLSATTGR</sequence>
<proteinExistence type="predicted"/>
<feature type="compositionally biased region" description="Basic and acidic residues" evidence="1">
    <location>
        <begin position="10"/>
        <end position="19"/>
    </location>
</feature>